<accession>A0ABN9UY04</accession>
<organism evidence="2 3">
    <name type="scientific">Prorocentrum cordatum</name>
    <dbReference type="NCBI Taxonomy" id="2364126"/>
    <lineage>
        <taxon>Eukaryota</taxon>
        <taxon>Sar</taxon>
        <taxon>Alveolata</taxon>
        <taxon>Dinophyceae</taxon>
        <taxon>Prorocentrales</taxon>
        <taxon>Prorocentraceae</taxon>
        <taxon>Prorocentrum</taxon>
    </lineage>
</organism>
<dbReference type="EMBL" id="CAUYUJ010016270">
    <property type="protein sequence ID" value="CAK0863514.1"/>
    <property type="molecule type" value="Genomic_DNA"/>
</dbReference>
<name>A0ABN9UY04_9DINO</name>
<evidence type="ECO:0000313" key="2">
    <source>
        <dbReference type="EMBL" id="CAK0863514.1"/>
    </source>
</evidence>
<feature type="region of interest" description="Disordered" evidence="1">
    <location>
        <begin position="1"/>
        <end position="26"/>
    </location>
</feature>
<gene>
    <name evidence="2" type="ORF">PCOR1329_LOCUS51634</name>
</gene>
<keyword evidence="3" id="KW-1185">Reference proteome</keyword>
<sequence length="120" mass="12945">QVNHAYSDSNCAEAAKHAEEDSAPTPQCEQSFKEAARLFEACKAKAQPSCKVGAATLLALREYAGPDPRALAAAPAAPWALRRRRADAARGSRRDPRCSRSQARQEPRVQRAARAGSAFL</sequence>
<protein>
    <submittedName>
        <fullName evidence="2">Uncharacterized protein</fullName>
    </submittedName>
</protein>
<feature type="compositionally biased region" description="Basic and acidic residues" evidence="1">
    <location>
        <begin position="86"/>
        <end position="109"/>
    </location>
</feature>
<feature type="compositionally biased region" description="Polar residues" evidence="1">
    <location>
        <begin position="1"/>
        <end position="10"/>
    </location>
</feature>
<dbReference type="Proteomes" id="UP001189429">
    <property type="component" value="Unassembled WGS sequence"/>
</dbReference>
<feature type="non-terminal residue" evidence="2">
    <location>
        <position position="1"/>
    </location>
</feature>
<proteinExistence type="predicted"/>
<comment type="caution">
    <text evidence="2">The sequence shown here is derived from an EMBL/GenBank/DDBJ whole genome shotgun (WGS) entry which is preliminary data.</text>
</comment>
<evidence type="ECO:0000256" key="1">
    <source>
        <dbReference type="SAM" id="MobiDB-lite"/>
    </source>
</evidence>
<feature type="region of interest" description="Disordered" evidence="1">
    <location>
        <begin position="73"/>
        <end position="120"/>
    </location>
</feature>
<evidence type="ECO:0000313" key="3">
    <source>
        <dbReference type="Proteomes" id="UP001189429"/>
    </source>
</evidence>
<reference evidence="2" key="1">
    <citation type="submission" date="2023-10" db="EMBL/GenBank/DDBJ databases">
        <authorList>
            <person name="Chen Y."/>
            <person name="Shah S."/>
            <person name="Dougan E. K."/>
            <person name="Thang M."/>
            <person name="Chan C."/>
        </authorList>
    </citation>
    <scope>NUCLEOTIDE SEQUENCE [LARGE SCALE GENOMIC DNA]</scope>
</reference>